<dbReference type="RefSeq" id="WP_071207143.1">
    <property type="nucleotide sequence ID" value="NZ_JAALXZ010000013.1"/>
</dbReference>
<proteinExistence type="predicted"/>
<dbReference type="Pfam" id="PF13489">
    <property type="entry name" value="Methyltransf_23"/>
    <property type="match status" value="1"/>
</dbReference>
<evidence type="ECO:0000313" key="1">
    <source>
        <dbReference type="EMBL" id="MUP06595.1"/>
    </source>
</evidence>
<dbReference type="GO" id="GO:0008168">
    <property type="term" value="F:methyltransferase activity"/>
    <property type="evidence" value="ECO:0007669"/>
    <property type="project" value="UniProtKB-KW"/>
</dbReference>
<name>A0ABD6GB44_AGRVI</name>
<organism evidence="1 2">
    <name type="scientific">Agrobacterium vitis</name>
    <name type="common">Rhizobium vitis</name>
    <dbReference type="NCBI Taxonomy" id="373"/>
    <lineage>
        <taxon>Bacteria</taxon>
        <taxon>Pseudomonadati</taxon>
        <taxon>Pseudomonadota</taxon>
        <taxon>Alphaproteobacteria</taxon>
        <taxon>Hyphomicrobiales</taxon>
        <taxon>Rhizobiaceae</taxon>
        <taxon>Rhizobium/Agrobacterium group</taxon>
        <taxon>Agrobacterium</taxon>
    </lineage>
</organism>
<accession>A0ABD6GB44</accession>
<sequence>MGVGMNSGLVSTHWDDRYETGVRSSWFSSAIVGSELNRRITGDDKFWLWWVFNEYLPEKPKKILSIGCGDGAHELIIARNHWAASVDAFDLSPAGIKQAADAAEAEGLNANFFVRDFNDFIQNPGGDYDAVIFIGSLHHVTDLEGMLGAVRKSLVPNGYLIINEYCGPCYNIYDQKRVDLLNNVIKSISAPYKRNPDARWTNHSIELVFSVDPSESVRSSLILPFLEFYFDKELLRPFGGALLHPIFDLLNGEKINDGSEDSNTVVRMLIELENQLQANGAIPSDFMLGVYRNSKA</sequence>
<dbReference type="EMBL" id="MBEV02000009">
    <property type="protein sequence ID" value="MUP06595.1"/>
    <property type="molecule type" value="Genomic_DNA"/>
</dbReference>
<keyword evidence="1" id="KW-0808">Transferase</keyword>
<dbReference type="SUPFAM" id="SSF53335">
    <property type="entry name" value="S-adenosyl-L-methionine-dependent methyltransferases"/>
    <property type="match status" value="1"/>
</dbReference>
<dbReference type="Proteomes" id="UP000175993">
    <property type="component" value="Unassembled WGS sequence"/>
</dbReference>
<evidence type="ECO:0000313" key="2">
    <source>
        <dbReference type="Proteomes" id="UP000175993"/>
    </source>
</evidence>
<dbReference type="AlphaFoldDB" id="A0ABD6GB44"/>
<dbReference type="GO" id="GO:0032259">
    <property type="term" value="P:methylation"/>
    <property type="evidence" value="ECO:0007669"/>
    <property type="project" value="UniProtKB-KW"/>
</dbReference>
<protein>
    <submittedName>
        <fullName evidence="1">Methyltransferase domain-containing protein</fullName>
    </submittedName>
</protein>
<keyword evidence="1" id="KW-0489">Methyltransferase</keyword>
<comment type="caution">
    <text evidence="1">The sequence shown here is derived from an EMBL/GenBank/DDBJ whole genome shotgun (WGS) entry which is preliminary data.</text>
</comment>
<reference evidence="1 2" key="1">
    <citation type="submission" date="2019-11" db="EMBL/GenBank/DDBJ databases">
        <title>Whole-genome sequencing of Allorhizobium vitis.</title>
        <authorList>
            <person name="Gan H.M."/>
            <person name="Savka M.A."/>
        </authorList>
    </citation>
    <scope>NUCLEOTIDE SEQUENCE [LARGE SCALE GENOMIC DNA]</scope>
    <source>
        <strain evidence="1 2">AB4</strain>
    </source>
</reference>
<dbReference type="Gene3D" id="3.40.50.150">
    <property type="entry name" value="Vaccinia Virus protein VP39"/>
    <property type="match status" value="1"/>
</dbReference>
<dbReference type="InterPro" id="IPR029063">
    <property type="entry name" value="SAM-dependent_MTases_sf"/>
</dbReference>
<gene>
    <name evidence="1" type="ORF">BBI04_017505</name>
</gene>
<dbReference type="PANTHER" id="PTHR43861">
    <property type="entry name" value="TRANS-ACONITATE 2-METHYLTRANSFERASE-RELATED"/>
    <property type="match status" value="1"/>
</dbReference>
<dbReference type="CDD" id="cd02440">
    <property type="entry name" value="AdoMet_MTases"/>
    <property type="match status" value="1"/>
</dbReference>